<dbReference type="AlphaFoldDB" id="A0A9X1QWZ1"/>
<name>A0A9X1QWZ1_9FLAO</name>
<protein>
    <submittedName>
        <fullName evidence="1">Uncharacterized protein</fullName>
    </submittedName>
</protein>
<gene>
    <name evidence="1" type="ORF">K8089_15965</name>
</gene>
<evidence type="ECO:0000313" key="1">
    <source>
        <dbReference type="EMBL" id="MCG2420518.1"/>
    </source>
</evidence>
<evidence type="ECO:0000313" key="2">
    <source>
        <dbReference type="Proteomes" id="UP001139461"/>
    </source>
</evidence>
<sequence>MITNQPTEEDFERVTIECLTQAFNLLFKVYQNYQEYDEDIHEDVEMGDIWNHNVGTIRTSTILLHQAVESFMKSVICRTSPLLLIEKNRADWPTLPMKTNKDFDSLYTISGESLVATFCAVESELIIDNKLIEFIEKIRQNRNKSIHGASNIEIKPTELLDDILNAFTYFFGRDKWFLHITNFNLKNPLFGYYDWEFEDAITYEFLDFVESVIGRKKMNKHHETNIIGRRYHCPICKDTIDAEYGEMNSKWTFLHPNTPNSENVHCLNCDGNYKVTRENCTTESCKGNVISFEEEVRYKFCLSCFQEQKE</sequence>
<dbReference type="Proteomes" id="UP001139461">
    <property type="component" value="Unassembled WGS sequence"/>
</dbReference>
<keyword evidence="2" id="KW-1185">Reference proteome</keyword>
<accession>A0A9X1QWZ1</accession>
<organism evidence="1 2">
    <name type="scientific">Aequorivita vitellina</name>
    <dbReference type="NCBI Taxonomy" id="2874475"/>
    <lineage>
        <taxon>Bacteria</taxon>
        <taxon>Pseudomonadati</taxon>
        <taxon>Bacteroidota</taxon>
        <taxon>Flavobacteriia</taxon>
        <taxon>Flavobacteriales</taxon>
        <taxon>Flavobacteriaceae</taxon>
        <taxon>Aequorivita</taxon>
    </lineage>
</organism>
<dbReference type="EMBL" id="JAIRBA010000070">
    <property type="protein sequence ID" value="MCG2420518.1"/>
    <property type="molecule type" value="Genomic_DNA"/>
</dbReference>
<proteinExistence type="predicted"/>
<dbReference type="RefSeq" id="WP_237604287.1">
    <property type="nucleotide sequence ID" value="NZ_JAIRBA010000070.1"/>
</dbReference>
<comment type="caution">
    <text evidence="1">The sequence shown here is derived from an EMBL/GenBank/DDBJ whole genome shotgun (WGS) entry which is preliminary data.</text>
</comment>
<reference evidence="1" key="1">
    <citation type="submission" date="2021-09" db="EMBL/GenBank/DDBJ databases">
        <title>Genome of Aequorivita sp. strain F47161.</title>
        <authorList>
            <person name="Wang Y."/>
        </authorList>
    </citation>
    <scope>NUCLEOTIDE SEQUENCE</scope>
    <source>
        <strain evidence="1">F47161</strain>
    </source>
</reference>